<sequence>MTLPLRVSTLGGLAAAGPGAAMGEGSPVSEEQSLVYREGMSRLAAAVNIVTTDGPAGRAGFTATAVASISDRPPTLLVCLNRASGSAARLIANGVFCVNTLAAEHRALAEDFAGRTGLHGEARFERGQWGVFETGAPLLLDALTSFDCRLVEVKDVATHHVLIGEVTAVRLGGAEPSLVYVHRRYHDV</sequence>
<evidence type="ECO:0000259" key="2">
    <source>
        <dbReference type="SMART" id="SM00903"/>
    </source>
</evidence>
<accession>A0A917IAI8</accession>
<feature type="domain" description="Flavin reductase like" evidence="2">
    <location>
        <begin position="40"/>
        <end position="187"/>
    </location>
</feature>
<dbReference type="AlphaFoldDB" id="A0A917IAI8"/>
<dbReference type="GO" id="GO:0006208">
    <property type="term" value="P:pyrimidine nucleobase catabolic process"/>
    <property type="evidence" value="ECO:0007669"/>
    <property type="project" value="TreeGrafter"/>
</dbReference>
<dbReference type="Pfam" id="PF01613">
    <property type="entry name" value="Flavin_Reduct"/>
    <property type="match status" value="1"/>
</dbReference>
<dbReference type="GO" id="GO:0042602">
    <property type="term" value="F:riboflavin reductase (NADPH) activity"/>
    <property type="evidence" value="ECO:0007669"/>
    <property type="project" value="TreeGrafter"/>
</dbReference>
<name>A0A917IAI8_9HYPH</name>
<dbReference type="PANTHER" id="PTHR30466">
    <property type="entry name" value="FLAVIN REDUCTASE"/>
    <property type="match status" value="1"/>
</dbReference>
<comment type="caution">
    <text evidence="3">The sequence shown here is derived from an EMBL/GenBank/DDBJ whole genome shotgun (WGS) entry which is preliminary data.</text>
</comment>
<dbReference type="Gene3D" id="2.30.110.10">
    <property type="entry name" value="Electron Transport, Fmn-binding Protein, Chain A"/>
    <property type="match status" value="1"/>
</dbReference>
<dbReference type="SMART" id="SM00903">
    <property type="entry name" value="Flavin_Reduct"/>
    <property type="match status" value="1"/>
</dbReference>
<evidence type="ECO:0000313" key="4">
    <source>
        <dbReference type="Proteomes" id="UP000603912"/>
    </source>
</evidence>
<keyword evidence="1" id="KW-0560">Oxidoreductase</keyword>
<dbReference type="PANTHER" id="PTHR30466:SF1">
    <property type="entry name" value="FMN REDUCTASE (NADH) RUTF"/>
    <property type="match status" value="1"/>
</dbReference>
<dbReference type="InterPro" id="IPR002563">
    <property type="entry name" value="Flavin_Rdtase-like_dom"/>
</dbReference>
<organism evidence="3 4">
    <name type="scientific">Alsobacter metallidurans</name>
    <dbReference type="NCBI Taxonomy" id="340221"/>
    <lineage>
        <taxon>Bacteria</taxon>
        <taxon>Pseudomonadati</taxon>
        <taxon>Pseudomonadota</taxon>
        <taxon>Alphaproteobacteria</taxon>
        <taxon>Hyphomicrobiales</taxon>
        <taxon>Alsobacteraceae</taxon>
        <taxon>Alsobacter</taxon>
    </lineage>
</organism>
<keyword evidence="4" id="KW-1185">Reference proteome</keyword>
<dbReference type="InterPro" id="IPR012349">
    <property type="entry name" value="Split_barrel_FMN-bd"/>
</dbReference>
<dbReference type="InterPro" id="IPR050268">
    <property type="entry name" value="NADH-dep_flavin_reductase"/>
</dbReference>
<gene>
    <name evidence="3" type="primary">rutF</name>
    <name evidence="3" type="ORF">GCM10007036_33620</name>
</gene>
<evidence type="ECO:0000313" key="3">
    <source>
        <dbReference type="EMBL" id="GGH26080.1"/>
    </source>
</evidence>
<dbReference type="EMBL" id="BMES01000002">
    <property type="protein sequence ID" value="GGH26080.1"/>
    <property type="molecule type" value="Genomic_DNA"/>
</dbReference>
<reference evidence="3" key="2">
    <citation type="submission" date="2020-09" db="EMBL/GenBank/DDBJ databases">
        <authorList>
            <person name="Sun Q."/>
            <person name="Zhou Y."/>
        </authorList>
    </citation>
    <scope>NUCLEOTIDE SEQUENCE</scope>
    <source>
        <strain evidence="3">CGMCC 1.12214</strain>
    </source>
</reference>
<dbReference type="Proteomes" id="UP000603912">
    <property type="component" value="Unassembled WGS sequence"/>
</dbReference>
<protein>
    <submittedName>
        <fullName evidence="3">FMN reductase (NADH) RutF</fullName>
    </submittedName>
</protein>
<evidence type="ECO:0000256" key="1">
    <source>
        <dbReference type="ARBA" id="ARBA00023002"/>
    </source>
</evidence>
<proteinExistence type="predicted"/>
<dbReference type="SUPFAM" id="SSF50475">
    <property type="entry name" value="FMN-binding split barrel"/>
    <property type="match status" value="1"/>
</dbReference>
<reference evidence="3" key="1">
    <citation type="journal article" date="2014" name="Int. J. Syst. Evol. Microbiol.">
        <title>Complete genome sequence of Corynebacterium casei LMG S-19264T (=DSM 44701T), isolated from a smear-ripened cheese.</title>
        <authorList>
            <consortium name="US DOE Joint Genome Institute (JGI-PGF)"/>
            <person name="Walter F."/>
            <person name="Albersmeier A."/>
            <person name="Kalinowski J."/>
            <person name="Ruckert C."/>
        </authorList>
    </citation>
    <scope>NUCLEOTIDE SEQUENCE</scope>
    <source>
        <strain evidence="3">CGMCC 1.12214</strain>
    </source>
</reference>
<dbReference type="GO" id="GO:0010181">
    <property type="term" value="F:FMN binding"/>
    <property type="evidence" value="ECO:0007669"/>
    <property type="project" value="InterPro"/>
</dbReference>